<feature type="chain" id="PRO_5045476365" evidence="1">
    <location>
        <begin position="22"/>
        <end position="288"/>
    </location>
</feature>
<evidence type="ECO:0000313" key="2">
    <source>
        <dbReference type="EMBL" id="CAL2106590.1"/>
    </source>
</evidence>
<dbReference type="Proteomes" id="UP001497602">
    <property type="component" value="Unassembled WGS sequence"/>
</dbReference>
<dbReference type="EMBL" id="CAXJRC010000017">
    <property type="protein sequence ID" value="CAL2106590.1"/>
    <property type="molecule type" value="Genomic_DNA"/>
</dbReference>
<organism evidence="2 3">
    <name type="scientific">Tenacibaculum vairaonense</name>
    <dbReference type="NCBI Taxonomy" id="3137860"/>
    <lineage>
        <taxon>Bacteria</taxon>
        <taxon>Pseudomonadati</taxon>
        <taxon>Bacteroidota</taxon>
        <taxon>Flavobacteriia</taxon>
        <taxon>Flavobacteriales</taxon>
        <taxon>Flavobacteriaceae</taxon>
        <taxon>Tenacibaculum</taxon>
    </lineage>
</organism>
<keyword evidence="1" id="KW-0732">Signal</keyword>
<feature type="signal peptide" evidence="1">
    <location>
        <begin position="1"/>
        <end position="21"/>
    </location>
</feature>
<sequence>MKHIIKLMALAILLVLHSCNQNETQNPTLDQNAPEAGISPNDLNSLIENHSCATISQFGPDSYWTNTLVNASETNFLIQQNNKASNLFGLNNVPLYFAGGSGTFNALSFGPPNNYIVWGEEMIRAALRYGRAAVAYIAAHEVAHQVQFRQGYPSVRGASNIELEADGFAGYYLRKGYSSNWQNVSAAYNFSQSIAGASGSSHGSAAQRRSAVRLGWLLSEWNLSNRDLDYYFFYYYESYVLPGNGKTAQIKKPKGINQDIHSFILTKVEELSKINSGKISEKEFINLN</sequence>
<dbReference type="RefSeq" id="WP_348738337.1">
    <property type="nucleotide sequence ID" value="NZ_CAXJRC010000017.1"/>
</dbReference>
<accession>A0ABM9PLU9</accession>
<gene>
    <name evidence="2" type="ORF">T190115A13A_250021</name>
</gene>
<evidence type="ECO:0000256" key="1">
    <source>
        <dbReference type="SAM" id="SignalP"/>
    </source>
</evidence>
<keyword evidence="3" id="KW-1185">Reference proteome</keyword>
<comment type="caution">
    <text evidence="2">The sequence shown here is derived from an EMBL/GenBank/DDBJ whole genome shotgun (WGS) entry which is preliminary data.</text>
</comment>
<protein>
    <submittedName>
        <fullName evidence="2">Elastase</fullName>
    </submittedName>
</protein>
<reference evidence="2 3" key="1">
    <citation type="submission" date="2024-05" db="EMBL/GenBank/DDBJ databases">
        <authorList>
            <person name="Duchaud E."/>
        </authorList>
    </citation>
    <scope>NUCLEOTIDE SEQUENCE [LARGE SCALE GENOMIC DNA]</scope>
    <source>
        <strain evidence="2">Ena-SAMPLE-TAB-13-05-2024-13:56:06:370-140305</strain>
    </source>
</reference>
<name>A0ABM9PLU9_9FLAO</name>
<evidence type="ECO:0000313" key="3">
    <source>
        <dbReference type="Proteomes" id="UP001497602"/>
    </source>
</evidence>
<proteinExistence type="predicted"/>